<dbReference type="InterPro" id="IPR020456">
    <property type="entry name" value="Acylphosphatase"/>
</dbReference>
<evidence type="ECO:0000256" key="6">
    <source>
        <dbReference type="RuleBase" id="RU000553"/>
    </source>
</evidence>
<dbReference type="InterPro" id="IPR017968">
    <property type="entry name" value="Acylphosphatase_CS"/>
</dbReference>
<dbReference type="PANTHER" id="PTHR47268:SF4">
    <property type="entry name" value="ACYLPHOSPHATASE"/>
    <property type="match status" value="1"/>
</dbReference>
<dbReference type="GO" id="GO:0003998">
    <property type="term" value="F:acylphosphatase activity"/>
    <property type="evidence" value="ECO:0007669"/>
    <property type="project" value="UniProtKB-EC"/>
</dbReference>
<dbReference type="Gene3D" id="3.30.70.100">
    <property type="match status" value="1"/>
</dbReference>
<gene>
    <name evidence="9" type="ORF">SAMN05421760_10268</name>
</gene>
<dbReference type="STRING" id="619304.SAMN05421760_10268"/>
<dbReference type="PANTHER" id="PTHR47268">
    <property type="entry name" value="ACYLPHOSPHATASE"/>
    <property type="match status" value="1"/>
</dbReference>
<dbReference type="Proteomes" id="UP000185999">
    <property type="component" value="Unassembled WGS sequence"/>
</dbReference>
<evidence type="ECO:0000256" key="4">
    <source>
        <dbReference type="ARBA" id="ARBA00047645"/>
    </source>
</evidence>
<feature type="domain" description="Acylphosphatase-like" evidence="8">
    <location>
        <begin position="5"/>
        <end position="92"/>
    </location>
</feature>
<dbReference type="PROSITE" id="PS51160">
    <property type="entry name" value="ACYLPHOSPHATASE_3"/>
    <property type="match status" value="1"/>
</dbReference>
<dbReference type="OrthoDB" id="5295388at2"/>
<evidence type="ECO:0000259" key="8">
    <source>
        <dbReference type="PROSITE" id="PS51160"/>
    </source>
</evidence>
<keyword evidence="5 6" id="KW-0378">Hydrolase</keyword>
<feature type="active site" evidence="5">
    <location>
        <position position="38"/>
    </location>
</feature>
<dbReference type="PROSITE" id="PS00151">
    <property type="entry name" value="ACYLPHOSPHATASE_2"/>
    <property type="match status" value="1"/>
</dbReference>
<comment type="catalytic activity">
    <reaction evidence="4 5 6">
        <text>an acyl phosphate + H2O = a carboxylate + phosphate + H(+)</text>
        <dbReference type="Rhea" id="RHEA:14965"/>
        <dbReference type="ChEBI" id="CHEBI:15377"/>
        <dbReference type="ChEBI" id="CHEBI:15378"/>
        <dbReference type="ChEBI" id="CHEBI:29067"/>
        <dbReference type="ChEBI" id="CHEBI:43474"/>
        <dbReference type="ChEBI" id="CHEBI:59918"/>
        <dbReference type="EC" id="3.6.1.7"/>
    </reaction>
</comment>
<dbReference type="NCBIfam" id="NF011022">
    <property type="entry name" value="PRK14451.1"/>
    <property type="match status" value="1"/>
</dbReference>
<evidence type="ECO:0000313" key="9">
    <source>
        <dbReference type="EMBL" id="SIS54044.1"/>
    </source>
</evidence>
<dbReference type="InterPro" id="IPR036046">
    <property type="entry name" value="Acylphosphatase-like_dom_sf"/>
</dbReference>
<keyword evidence="10" id="KW-1185">Reference proteome</keyword>
<organism evidence="9 10">
    <name type="scientific">Neptunomonas antarctica</name>
    <dbReference type="NCBI Taxonomy" id="619304"/>
    <lineage>
        <taxon>Bacteria</taxon>
        <taxon>Pseudomonadati</taxon>
        <taxon>Pseudomonadota</taxon>
        <taxon>Gammaproteobacteria</taxon>
        <taxon>Oceanospirillales</taxon>
        <taxon>Oceanospirillaceae</taxon>
        <taxon>Neptunomonas</taxon>
    </lineage>
</organism>
<dbReference type="EC" id="3.6.1.7" evidence="2 5"/>
<sequence length="96" mass="10628">MTKICINAHVSGSVQGVWFRKSTQDVALSHGLTGWVRNLPDGRVEVMMCGEGNAVRQVEAWLYKGPELANVVDVHSEQLVYENVHEGFVINDDADC</sequence>
<protein>
    <recommendedName>
        <fullName evidence="3 5">Acylphosphatase</fullName>
        <ecNumber evidence="2 5">3.6.1.7</ecNumber>
    </recommendedName>
</protein>
<feature type="active site" evidence="5">
    <location>
        <position position="20"/>
    </location>
</feature>
<evidence type="ECO:0000256" key="2">
    <source>
        <dbReference type="ARBA" id="ARBA00012150"/>
    </source>
</evidence>
<comment type="similarity">
    <text evidence="1 7">Belongs to the acylphosphatase family.</text>
</comment>
<evidence type="ECO:0000256" key="7">
    <source>
        <dbReference type="RuleBase" id="RU004168"/>
    </source>
</evidence>
<dbReference type="InterPro" id="IPR001792">
    <property type="entry name" value="Acylphosphatase-like_dom"/>
</dbReference>
<proteinExistence type="inferred from homology"/>
<evidence type="ECO:0000256" key="1">
    <source>
        <dbReference type="ARBA" id="ARBA00005614"/>
    </source>
</evidence>
<dbReference type="SUPFAM" id="SSF54975">
    <property type="entry name" value="Acylphosphatase/BLUF domain-like"/>
    <property type="match status" value="1"/>
</dbReference>
<evidence type="ECO:0000256" key="5">
    <source>
        <dbReference type="PROSITE-ProRule" id="PRU00520"/>
    </source>
</evidence>
<dbReference type="AlphaFoldDB" id="A0A1N7JXW3"/>
<evidence type="ECO:0000313" key="10">
    <source>
        <dbReference type="Proteomes" id="UP000185999"/>
    </source>
</evidence>
<reference evidence="10" key="1">
    <citation type="submission" date="2017-01" db="EMBL/GenBank/DDBJ databases">
        <authorList>
            <person name="Varghese N."/>
            <person name="Submissions S."/>
        </authorList>
    </citation>
    <scope>NUCLEOTIDE SEQUENCE [LARGE SCALE GENOMIC DNA]</scope>
    <source>
        <strain evidence="10">DSM 22306</strain>
    </source>
</reference>
<dbReference type="Pfam" id="PF00708">
    <property type="entry name" value="Acylphosphatase"/>
    <property type="match status" value="1"/>
</dbReference>
<dbReference type="PROSITE" id="PS00150">
    <property type="entry name" value="ACYLPHOSPHATASE_1"/>
    <property type="match status" value="1"/>
</dbReference>
<dbReference type="EMBL" id="FTOE01000002">
    <property type="protein sequence ID" value="SIS54044.1"/>
    <property type="molecule type" value="Genomic_DNA"/>
</dbReference>
<name>A0A1N7JXW3_9GAMM</name>
<accession>A0A1N7JXW3</accession>
<evidence type="ECO:0000256" key="3">
    <source>
        <dbReference type="ARBA" id="ARBA00015991"/>
    </source>
</evidence>
<dbReference type="RefSeq" id="WP_054340915.1">
    <property type="nucleotide sequence ID" value="NZ_FTOE01000002.1"/>
</dbReference>